<reference evidence="2" key="1">
    <citation type="journal article" date="2020" name="Stud. Mycol.">
        <title>101 Dothideomycetes genomes: a test case for predicting lifestyles and emergence of pathogens.</title>
        <authorList>
            <person name="Haridas S."/>
            <person name="Albert R."/>
            <person name="Binder M."/>
            <person name="Bloem J."/>
            <person name="Labutti K."/>
            <person name="Salamov A."/>
            <person name="Andreopoulos B."/>
            <person name="Baker S."/>
            <person name="Barry K."/>
            <person name="Bills G."/>
            <person name="Bluhm B."/>
            <person name="Cannon C."/>
            <person name="Castanera R."/>
            <person name="Culley D."/>
            <person name="Daum C."/>
            <person name="Ezra D."/>
            <person name="Gonzalez J."/>
            <person name="Henrissat B."/>
            <person name="Kuo A."/>
            <person name="Liang C."/>
            <person name="Lipzen A."/>
            <person name="Lutzoni F."/>
            <person name="Magnuson J."/>
            <person name="Mondo S."/>
            <person name="Nolan M."/>
            <person name="Ohm R."/>
            <person name="Pangilinan J."/>
            <person name="Park H.-J."/>
            <person name="Ramirez L."/>
            <person name="Alfaro M."/>
            <person name="Sun H."/>
            <person name="Tritt A."/>
            <person name="Yoshinaga Y."/>
            <person name="Zwiers L.-H."/>
            <person name="Turgeon B."/>
            <person name="Goodwin S."/>
            <person name="Spatafora J."/>
            <person name="Crous P."/>
            <person name="Grigoriev I."/>
        </authorList>
    </citation>
    <scope>NUCLEOTIDE SEQUENCE</scope>
    <source>
        <strain evidence="2">CBS 207.26</strain>
    </source>
</reference>
<keyword evidence="3" id="KW-1185">Reference proteome</keyword>
<gene>
    <name evidence="2" type="ORF">K469DRAFT_700180</name>
</gene>
<dbReference type="Proteomes" id="UP000800200">
    <property type="component" value="Unassembled WGS sequence"/>
</dbReference>
<evidence type="ECO:0000313" key="3">
    <source>
        <dbReference type="Proteomes" id="UP000800200"/>
    </source>
</evidence>
<name>A0A6A6DDF5_9PEZI</name>
<proteinExistence type="predicted"/>
<organism evidence="2 3">
    <name type="scientific">Zopfia rhizophila CBS 207.26</name>
    <dbReference type="NCBI Taxonomy" id="1314779"/>
    <lineage>
        <taxon>Eukaryota</taxon>
        <taxon>Fungi</taxon>
        <taxon>Dikarya</taxon>
        <taxon>Ascomycota</taxon>
        <taxon>Pezizomycotina</taxon>
        <taxon>Dothideomycetes</taxon>
        <taxon>Dothideomycetes incertae sedis</taxon>
        <taxon>Zopfiaceae</taxon>
        <taxon>Zopfia</taxon>
    </lineage>
</organism>
<dbReference type="EMBL" id="ML994711">
    <property type="protein sequence ID" value="KAF2176269.1"/>
    <property type="molecule type" value="Genomic_DNA"/>
</dbReference>
<keyword evidence="1" id="KW-1133">Transmembrane helix</keyword>
<evidence type="ECO:0000256" key="1">
    <source>
        <dbReference type="SAM" id="Phobius"/>
    </source>
</evidence>
<keyword evidence="1" id="KW-0812">Transmembrane</keyword>
<evidence type="ECO:0000313" key="2">
    <source>
        <dbReference type="EMBL" id="KAF2176269.1"/>
    </source>
</evidence>
<feature type="transmembrane region" description="Helical" evidence="1">
    <location>
        <begin position="17"/>
        <end position="36"/>
    </location>
</feature>
<protein>
    <submittedName>
        <fullName evidence="2">Uncharacterized protein</fullName>
    </submittedName>
</protein>
<sequence length="51" mass="6041">MTLIFCYGPCLLESCIHIAKLILLQGFILPIFGLIIRDGYQWFWWFCTFPV</sequence>
<keyword evidence="1" id="KW-0472">Membrane</keyword>
<accession>A0A6A6DDF5</accession>
<dbReference type="AlphaFoldDB" id="A0A6A6DDF5"/>